<accession>A0A285LYY0</accession>
<organism evidence="1 2">
    <name type="scientific">Nocardia amikacinitolerans</name>
    <dbReference type="NCBI Taxonomy" id="756689"/>
    <lineage>
        <taxon>Bacteria</taxon>
        <taxon>Bacillati</taxon>
        <taxon>Actinomycetota</taxon>
        <taxon>Actinomycetes</taxon>
        <taxon>Mycobacteriales</taxon>
        <taxon>Nocardiaceae</taxon>
        <taxon>Nocardia</taxon>
    </lineage>
</organism>
<sequence length="239" mass="27461">MERWCTWIRSRHRVRGGRRWRGRASRCADGLARQWSWGWTSPHPGYGPSSAQANPCPPNQLLPNGRSVNRVPVRARHHSELVKRHLANRSLALRGSARSGRMRCGMWPVAGPVNRMGVDGHPVRRVLVRRCRRGDLVKCHLANRLLALRGSARSGRMRCGMWPVAGPANRMRVNGHPVSAALVSCRRVRRVPVSFRRARWLLVSRRRVRWVLVIRRPVRRGLVRRPPARRTLVDCRGCR</sequence>
<gene>
    <name evidence="1" type="ORF">SAMN04244553_6682</name>
</gene>
<name>A0A285LYY0_9NOCA</name>
<proteinExistence type="predicted"/>
<reference evidence="1 2" key="1">
    <citation type="submission" date="2017-09" db="EMBL/GenBank/DDBJ databases">
        <authorList>
            <person name="Ehlers B."/>
            <person name="Leendertz F.H."/>
        </authorList>
    </citation>
    <scope>NUCLEOTIDE SEQUENCE [LARGE SCALE GENOMIC DNA]</scope>
    <source>
        <strain evidence="1 2">DSM 45537</strain>
    </source>
</reference>
<keyword evidence="2" id="KW-1185">Reference proteome</keyword>
<evidence type="ECO:0000313" key="1">
    <source>
        <dbReference type="EMBL" id="SNY89663.1"/>
    </source>
</evidence>
<evidence type="ECO:0000313" key="2">
    <source>
        <dbReference type="Proteomes" id="UP000219565"/>
    </source>
</evidence>
<dbReference type="EMBL" id="OBEG01000009">
    <property type="protein sequence ID" value="SNY89663.1"/>
    <property type="molecule type" value="Genomic_DNA"/>
</dbReference>
<dbReference type="Proteomes" id="UP000219565">
    <property type="component" value="Unassembled WGS sequence"/>
</dbReference>
<dbReference type="AlphaFoldDB" id="A0A285LYY0"/>
<protein>
    <submittedName>
        <fullName evidence="1">Uncharacterized protein</fullName>
    </submittedName>
</protein>